<comment type="similarity">
    <text evidence="1">Belongs to the CdaR family.</text>
</comment>
<dbReference type="PANTHER" id="PTHR33744">
    <property type="entry name" value="CARBOHYDRATE DIACID REGULATOR"/>
    <property type="match status" value="1"/>
</dbReference>
<dbReference type="Pfam" id="PF13556">
    <property type="entry name" value="HTH_30"/>
    <property type="match status" value="1"/>
</dbReference>
<dbReference type="PANTHER" id="PTHR33744:SF1">
    <property type="entry name" value="DNA-BINDING TRANSCRIPTIONAL ACTIVATOR ADER"/>
    <property type="match status" value="1"/>
</dbReference>
<feature type="domain" description="CdaR GGDEF-like" evidence="3">
    <location>
        <begin position="183"/>
        <end position="284"/>
    </location>
</feature>
<evidence type="ECO:0000259" key="3">
    <source>
        <dbReference type="Pfam" id="PF17853"/>
    </source>
</evidence>
<feature type="domain" description="PucR C-terminal helix-turn-helix" evidence="2">
    <location>
        <begin position="335"/>
        <end position="393"/>
    </location>
</feature>
<evidence type="ECO:0000259" key="2">
    <source>
        <dbReference type="Pfam" id="PF13556"/>
    </source>
</evidence>
<dbReference type="InterPro" id="IPR042070">
    <property type="entry name" value="PucR_C-HTH_sf"/>
</dbReference>
<dbReference type="Pfam" id="PF17853">
    <property type="entry name" value="GGDEF_2"/>
    <property type="match status" value="1"/>
</dbReference>
<gene>
    <name evidence="5" type="ORF">BKA23_2504</name>
</gene>
<evidence type="ECO:0000256" key="1">
    <source>
        <dbReference type="ARBA" id="ARBA00006754"/>
    </source>
</evidence>
<dbReference type="InterPro" id="IPR058663">
    <property type="entry name" value="PucR-like_N"/>
</dbReference>
<dbReference type="InterPro" id="IPR051448">
    <property type="entry name" value="CdaR-like_regulators"/>
</dbReference>
<protein>
    <submittedName>
        <fullName evidence="5">PucR-like helix-turn-helix protein</fullName>
    </submittedName>
</protein>
<keyword evidence="6" id="KW-1185">Reference proteome</keyword>
<feature type="domain" description="PucR-like N-terminal" evidence="4">
    <location>
        <begin position="14"/>
        <end position="180"/>
    </location>
</feature>
<dbReference type="Gene3D" id="1.10.10.2840">
    <property type="entry name" value="PucR C-terminal helix-turn-helix domain"/>
    <property type="match status" value="1"/>
</dbReference>
<sequence length="401" mass="43916">MDESASLIGAELPWSILPREVSALLATALPDLVEEIIQRIPQEVPEYARPLEGDFGTSVRRGVEIALRRLFIDLPGRDEPALRAVTRTVYRQIGVGEARTGRSLEALLSAYRLGARVTFRAVSAVAERAGLEPRLMLPLGESIFVYIDEISAASVEGFTEEQSRQVGERDRRRELLLRRLLSGNIQEVEIRRLAARCGWTIPARVVAVVLAPEEAEGLRLALGDQALISSRTGQVVALAAAPASTGARSELARALSGRGAWVGPACPWDQAAESHRAAVHAAAITDLADDGGDALWVSDHLAAIVLQTEPELIKELAAVRFEPMAELRPAQQERLAETLLAWLRHRGERARIAEELHVHPQTVGYRLTQLREVFGDDLDDPDARFELELVLRAGHRPESAG</sequence>
<dbReference type="RefSeq" id="WP_145228903.1">
    <property type="nucleotide sequence ID" value="NZ_VIVQ01000002.1"/>
</dbReference>
<dbReference type="OrthoDB" id="5243741at2"/>
<evidence type="ECO:0000259" key="4">
    <source>
        <dbReference type="Pfam" id="PF25906"/>
    </source>
</evidence>
<organism evidence="5 6">
    <name type="scientific">Rudaeicoccus suwonensis</name>
    <dbReference type="NCBI Taxonomy" id="657409"/>
    <lineage>
        <taxon>Bacteria</taxon>
        <taxon>Bacillati</taxon>
        <taxon>Actinomycetota</taxon>
        <taxon>Actinomycetes</taxon>
        <taxon>Micrococcales</taxon>
        <taxon>Dermacoccaceae</taxon>
        <taxon>Rudaeicoccus</taxon>
    </lineage>
</organism>
<dbReference type="Pfam" id="PF25906">
    <property type="entry name" value="PucR-like_N"/>
    <property type="match status" value="1"/>
</dbReference>
<accession>A0A561E3G7</accession>
<dbReference type="EMBL" id="VIVQ01000002">
    <property type="protein sequence ID" value="TWE10152.1"/>
    <property type="molecule type" value="Genomic_DNA"/>
</dbReference>
<dbReference type="InterPro" id="IPR041522">
    <property type="entry name" value="CdaR_GGDEF"/>
</dbReference>
<dbReference type="InterPro" id="IPR025736">
    <property type="entry name" value="PucR_C-HTH_dom"/>
</dbReference>
<evidence type="ECO:0000313" key="5">
    <source>
        <dbReference type="EMBL" id="TWE10152.1"/>
    </source>
</evidence>
<name>A0A561E3G7_9MICO</name>
<dbReference type="AlphaFoldDB" id="A0A561E3G7"/>
<reference evidence="5 6" key="1">
    <citation type="submission" date="2019-06" db="EMBL/GenBank/DDBJ databases">
        <title>Sequencing the genomes of 1000 actinobacteria strains.</title>
        <authorList>
            <person name="Klenk H.-P."/>
        </authorList>
    </citation>
    <scope>NUCLEOTIDE SEQUENCE [LARGE SCALE GENOMIC DNA]</scope>
    <source>
        <strain evidence="5 6">DSM 19560</strain>
    </source>
</reference>
<dbReference type="Proteomes" id="UP000318297">
    <property type="component" value="Unassembled WGS sequence"/>
</dbReference>
<evidence type="ECO:0000313" key="6">
    <source>
        <dbReference type="Proteomes" id="UP000318297"/>
    </source>
</evidence>
<proteinExistence type="inferred from homology"/>
<comment type="caution">
    <text evidence="5">The sequence shown here is derived from an EMBL/GenBank/DDBJ whole genome shotgun (WGS) entry which is preliminary data.</text>
</comment>